<dbReference type="InterPro" id="IPR036661">
    <property type="entry name" value="Luciferase-like_sf"/>
</dbReference>
<dbReference type="Pfam" id="PF00296">
    <property type="entry name" value="Bac_luciferase"/>
    <property type="match status" value="1"/>
</dbReference>
<dbReference type="KEGG" id="gyu:FE374_01565"/>
<dbReference type="CDD" id="cd01097">
    <property type="entry name" value="Tetrahydromethanopterin_reductase"/>
    <property type="match status" value="1"/>
</dbReference>
<feature type="domain" description="Luciferase-like" evidence="3">
    <location>
        <begin position="15"/>
        <end position="229"/>
    </location>
</feature>
<evidence type="ECO:0000259" key="3">
    <source>
        <dbReference type="Pfam" id="PF00296"/>
    </source>
</evidence>
<protein>
    <submittedName>
        <fullName evidence="4">LLM class flavin-dependent oxidoreductase</fullName>
    </submittedName>
</protein>
<dbReference type="Proteomes" id="UP000314616">
    <property type="component" value="Chromosome"/>
</dbReference>
<dbReference type="InterPro" id="IPR050564">
    <property type="entry name" value="F420-G6PD/mer"/>
</dbReference>
<dbReference type="OrthoDB" id="9775082at2"/>
<reference evidence="4 5" key="1">
    <citation type="submission" date="2019-05" db="EMBL/GenBank/DDBJ databases">
        <title>Georgenia *** sp. nov., and Georgenia *** sp. nov., isolated from the intestinal contents of plateau pika (Ochotona curzoniae) in the Qinghai-Tibet plateau of China.</title>
        <authorList>
            <person name="Tian Z."/>
        </authorList>
    </citation>
    <scope>NUCLEOTIDE SEQUENCE [LARGE SCALE GENOMIC DNA]</scope>
    <source>
        <strain evidence="4 5">Z443</strain>
    </source>
</reference>
<feature type="compositionally biased region" description="Low complexity" evidence="2">
    <location>
        <begin position="311"/>
        <end position="327"/>
    </location>
</feature>
<proteinExistence type="predicted"/>
<dbReference type="Gene3D" id="3.20.20.30">
    <property type="entry name" value="Luciferase-like domain"/>
    <property type="match status" value="1"/>
</dbReference>
<dbReference type="PANTHER" id="PTHR43244">
    <property type="match status" value="1"/>
</dbReference>
<evidence type="ECO:0000256" key="2">
    <source>
        <dbReference type="SAM" id="MobiDB-lite"/>
    </source>
</evidence>
<feature type="region of interest" description="Disordered" evidence="2">
    <location>
        <begin position="311"/>
        <end position="334"/>
    </location>
</feature>
<accession>A0A5B8C1V2</accession>
<dbReference type="GO" id="GO:0016705">
    <property type="term" value="F:oxidoreductase activity, acting on paired donors, with incorporation or reduction of molecular oxygen"/>
    <property type="evidence" value="ECO:0007669"/>
    <property type="project" value="InterPro"/>
</dbReference>
<evidence type="ECO:0000256" key="1">
    <source>
        <dbReference type="ARBA" id="ARBA00023002"/>
    </source>
</evidence>
<dbReference type="RefSeq" id="WP_139926933.1">
    <property type="nucleotide sequence ID" value="NZ_CP040915.1"/>
</dbReference>
<dbReference type="AlphaFoldDB" id="A0A5B8C1V2"/>
<evidence type="ECO:0000313" key="4">
    <source>
        <dbReference type="EMBL" id="QDC23491.1"/>
    </source>
</evidence>
<name>A0A5B8C1V2_9MICO</name>
<dbReference type="InterPro" id="IPR011251">
    <property type="entry name" value="Luciferase-like_dom"/>
</dbReference>
<evidence type="ECO:0000313" key="5">
    <source>
        <dbReference type="Proteomes" id="UP000314616"/>
    </source>
</evidence>
<keyword evidence="1" id="KW-0560">Oxidoreductase</keyword>
<dbReference type="PANTHER" id="PTHR43244:SF1">
    <property type="entry name" value="5,10-METHYLENETETRAHYDROMETHANOPTERIN REDUCTASE"/>
    <property type="match status" value="1"/>
</dbReference>
<dbReference type="EMBL" id="CP040915">
    <property type="protein sequence ID" value="QDC23491.1"/>
    <property type="molecule type" value="Genomic_DNA"/>
</dbReference>
<gene>
    <name evidence="4" type="ORF">FE374_01565</name>
</gene>
<organism evidence="4 5">
    <name type="scientific">Georgenia yuyongxinii</name>
    <dbReference type="NCBI Taxonomy" id="2589797"/>
    <lineage>
        <taxon>Bacteria</taxon>
        <taxon>Bacillati</taxon>
        <taxon>Actinomycetota</taxon>
        <taxon>Actinomycetes</taxon>
        <taxon>Micrococcales</taxon>
        <taxon>Bogoriellaceae</taxon>
        <taxon>Georgenia</taxon>
    </lineage>
</organism>
<sequence length="334" mass="35160">MTDYGHDLLFGSFITPTNAAPDRVVALAQASEAAGLDLATFQDHPYQAGFLDTWTLLSYVAASTERIHVSANVLNLPLRPPAVLARAAASLDLLSGGRLELGLGAGGFWDAIEAMGGRRLTPGQGVEALEEAIDIIRGTWDADDRSYFRVDGTYYRVDGAKRGPAPAHDIPIWLGALKPRMLRLTGRKADGWLPSLAYLKSLDALADGNAVIDAAATRAGRDPRTVRRLLNIGGRFTAQPGDRLLTGPPGQWAEQLAVLTLEYGVSAFILMGDDAATLAVYGQEVAPAVRELVDAERAVRGVVAATAGRGVAPTDAGRAAEPVAARAGRADADA</sequence>
<dbReference type="SUPFAM" id="SSF51679">
    <property type="entry name" value="Bacterial luciferase-like"/>
    <property type="match status" value="1"/>
</dbReference>